<comment type="caution">
    <text evidence="2">The sequence shown here is derived from an EMBL/GenBank/DDBJ whole genome shotgun (WGS) entry which is preliminary data.</text>
</comment>
<feature type="region of interest" description="Disordered" evidence="1">
    <location>
        <begin position="1"/>
        <end position="24"/>
    </location>
</feature>
<accession>A0A835VHB8</accession>
<dbReference type="Proteomes" id="UP000636800">
    <property type="component" value="Chromosome 1"/>
</dbReference>
<dbReference type="Proteomes" id="UP000639772">
    <property type="component" value="Chromosome 1"/>
</dbReference>
<feature type="compositionally biased region" description="Basic and acidic residues" evidence="1">
    <location>
        <begin position="1"/>
        <end position="11"/>
    </location>
</feature>
<proteinExistence type="predicted"/>
<evidence type="ECO:0000313" key="2">
    <source>
        <dbReference type="EMBL" id="KAG0496496.1"/>
    </source>
</evidence>
<dbReference type="EMBL" id="JADCNL010000001">
    <property type="protein sequence ID" value="KAG0496496.1"/>
    <property type="molecule type" value="Genomic_DNA"/>
</dbReference>
<gene>
    <name evidence="3" type="ORF">HPP92_001016</name>
    <name evidence="2" type="ORF">HPP92_001187</name>
</gene>
<dbReference type="AlphaFoldDB" id="A0A835VHB8"/>
<evidence type="ECO:0000313" key="4">
    <source>
        <dbReference type="Proteomes" id="UP000636800"/>
    </source>
</evidence>
<name>A0A835VHB8_VANPL</name>
<evidence type="ECO:0000313" key="3">
    <source>
        <dbReference type="EMBL" id="KAG0500944.1"/>
    </source>
</evidence>
<sequence>MSVSKDIEKKIQVPRAGNPHLDVPDVNSALEATECRGDGSSHSSSHVNSRKINVATQQAFSRTGVPLLHFPSGMSSILETITSRVPFN</sequence>
<dbReference type="EMBL" id="JADCNM010000001">
    <property type="protein sequence ID" value="KAG0500944.1"/>
    <property type="molecule type" value="Genomic_DNA"/>
</dbReference>
<evidence type="ECO:0000256" key="1">
    <source>
        <dbReference type="SAM" id="MobiDB-lite"/>
    </source>
</evidence>
<reference evidence="4 5" key="1">
    <citation type="journal article" date="2020" name="Nat. Food">
        <title>A phased Vanilla planifolia genome enables genetic improvement of flavour and production.</title>
        <authorList>
            <person name="Hasing T."/>
            <person name="Tang H."/>
            <person name="Brym M."/>
            <person name="Khazi F."/>
            <person name="Huang T."/>
            <person name="Chambers A.H."/>
        </authorList>
    </citation>
    <scope>NUCLEOTIDE SEQUENCE [LARGE SCALE GENOMIC DNA]</scope>
    <source>
        <tissue evidence="2">Leaf</tissue>
    </source>
</reference>
<evidence type="ECO:0000313" key="5">
    <source>
        <dbReference type="Proteomes" id="UP000639772"/>
    </source>
</evidence>
<keyword evidence="4" id="KW-1185">Reference proteome</keyword>
<protein>
    <submittedName>
        <fullName evidence="2">Uncharacterized protein</fullName>
    </submittedName>
</protein>
<organism evidence="2 4">
    <name type="scientific">Vanilla planifolia</name>
    <name type="common">Vanilla</name>
    <dbReference type="NCBI Taxonomy" id="51239"/>
    <lineage>
        <taxon>Eukaryota</taxon>
        <taxon>Viridiplantae</taxon>
        <taxon>Streptophyta</taxon>
        <taxon>Embryophyta</taxon>
        <taxon>Tracheophyta</taxon>
        <taxon>Spermatophyta</taxon>
        <taxon>Magnoliopsida</taxon>
        <taxon>Liliopsida</taxon>
        <taxon>Asparagales</taxon>
        <taxon>Orchidaceae</taxon>
        <taxon>Vanilloideae</taxon>
        <taxon>Vanilleae</taxon>
        <taxon>Vanilla</taxon>
    </lineage>
</organism>